<dbReference type="Gene3D" id="3.40.50.1240">
    <property type="entry name" value="Phosphoglycerate mutase-like"/>
    <property type="match status" value="1"/>
</dbReference>
<feature type="signal peptide" evidence="8">
    <location>
        <begin position="1"/>
        <end position="19"/>
    </location>
</feature>
<accession>A0AAW1TLP9</accession>
<dbReference type="GO" id="GO:0003993">
    <property type="term" value="F:acid phosphatase activity"/>
    <property type="evidence" value="ECO:0007669"/>
    <property type="project" value="UniProtKB-EC"/>
</dbReference>
<evidence type="ECO:0000256" key="6">
    <source>
        <dbReference type="ARBA" id="ARBA00023157"/>
    </source>
</evidence>
<feature type="chain" id="PRO_5043990910" description="acid phosphatase" evidence="8">
    <location>
        <begin position="20"/>
        <end position="382"/>
    </location>
</feature>
<dbReference type="Proteomes" id="UP001431783">
    <property type="component" value="Unassembled WGS sequence"/>
</dbReference>
<evidence type="ECO:0000256" key="7">
    <source>
        <dbReference type="ARBA" id="ARBA00023180"/>
    </source>
</evidence>
<dbReference type="AlphaFoldDB" id="A0AAW1TLP9"/>
<keyword evidence="7" id="KW-0325">Glycoprotein</keyword>
<keyword evidence="5" id="KW-0378">Hydrolase</keyword>
<evidence type="ECO:0000313" key="10">
    <source>
        <dbReference type="Proteomes" id="UP001431783"/>
    </source>
</evidence>
<organism evidence="9 10">
    <name type="scientific">Henosepilachna vigintioctopunctata</name>
    <dbReference type="NCBI Taxonomy" id="420089"/>
    <lineage>
        <taxon>Eukaryota</taxon>
        <taxon>Metazoa</taxon>
        <taxon>Ecdysozoa</taxon>
        <taxon>Arthropoda</taxon>
        <taxon>Hexapoda</taxon>
        <taxon>Insecta</taxon>
        <taxon>Pterygota</taxon>
        <taxon>Neoptera</taxon>
        <taxon>Endopterygota</taxon>
        <taxon>Coleoptera</taxon>
        <taxon>Polyphaga</taxon>
        <taxon>Cucujiformia</taxon>
        <taxon>Coccinelloidea</taxon>
        <taxon>Coccinellidae</taxon>
        <taxon>Epilachninae</taxon>
        <taxon>Epilachnini</taxon>
        <taxon>Henosepilachna</taxon>
    </lineage>
</organism>
<keyword evidence="4 8" id="KW-0732">Signal</keyword>
<comment type="catalytic activity">
    <reaction evidence="1">
        <text>a phosphate monoester + H2O = an alcohol + phosphate</text>
        <dbReference type="Rhea" id="RHEA:15017"/>
        <dbReference type="ChEBI" id="CHEBI:15377"/>
        <dbReference type="ChEBI" id="CHEBI:30879"/>
        <dbReference type="ChEBI" id="CHEBI:43474"/>
        <dbReference type="ChEBI" id="CHEBI:67140"/>
        <dbReference type="EC" id="3.1.3.2"/>
    </reaction>
</comment>
<name>A0AAW1TLP9_9CUCU</name>
<dbReference type="Pfam" id="PF00328">
    <property type="entry name" value="His_Phos_2"/>
    <property type="match status" value="1"/>
</dbReference>
<reference evidence="9 10" key="1">
    <citation type="submission" date="2023-03" db="EMBL/GenBank/DDBJ databases">
        <title>Genome insight into feeding habits of ladybird beetles.</title>
        <authorList>
            <person name="Li H.-S."/>
            <person name="Huang Y.-H."/>
            <person name="Pang H."/>
        </authorList>
    </citation>
    <scope>NUCLEOTIDE SEQUENCE [LARGE SCALE GENOMIC DNA]</scope>
    <source>
        <strain evidence="9">SYSU_2023b</strain>
        <tissue evidence="9">Whole body</tissue>
    </source>
</reference>
<dbReference type="PANTHER" id="PTHR11567">
    <property type="entry name" value="ACID PHOSPHATASE-RELATED"/>
    <property type="match status" value="1"/>
</dbReference>
<evidence type="ECO:0000256" key="2">
    <source>
        <dbReference type="ARBA" id="ARBA00005375"/>
    </source>
</evidence>
<evidence type="ECO:0000256" key="3">
    <source>
        <dbReference type="ARBA" id="ARBA00012646"/>
    </source>
</evidence>
<proteinExistence type="inferred from homology"/>
<sequence>MHCFKIIILIFSLLNLCRTEDELIAVTALIRHGTRIPQELYPLDPYHNYSWPFAMGDLTNQGIGELYNVGRWLRMNYDSFLSREYDVNEIYAQSVDYDRCVMSGEATLAGLYPPRSFDIWNKNIQWQPVPLHISPLNQDFVLNMNTCPKIPEQSALIRTTQIYKNIMAKYGTFFDYISKKSGQTINFSNMYPLFDTLFGEMKMHLPLPTWAQETMPLMNTLIVQYTKMDSMTMSERRIQVGALLTRIIKQFDKAIDGRHFGTSSTIYRKFMAYFTSEWVHYDLTYALGLPSIHIPDFGVQYYIELRKNQVGRYYVNILYRKATSMATEAVAVPMNRLNVDIDYNDFKNYTKPYLVANATEWVNLCEKFTGATVQVHENVPSS</sequence>
<dbReference type="InterPro" id="IPR000560">
    <property type="entry name" value="His_Pase_clade-2"/>
</dbReference>
<dbReference type="CDD" id="cd07061">
    <property type="entry name" value="HP_HAP_like"/>
    <property type="match status" value="1"/>
</dbReference>
<evidence type="ECO:0000256" key="1">
    <source>
        <dbReference type="ARBA" id="ARBA00000032"/>
    </source>
</evidence>
<evidence type="ECO:0000256" key="5">
    <source>
        <dbReference type="ARBA" id="ARBA00022801"/>
    </source>
</evidence>
<gene>
    <name evidence="9" type="ORF">WA026_011354</name>
</gene>
<comment type="caution">
    <text evidence="9">The sequence shown here is derived from an EMBL/GenBank/DDBJ whole genome shotgun (WGS) entry which is preliminary data.</text>
</comment>
<evidence type="ECO:0000256" key="4">
    <source>
        <dbReference type="ARBA" id="ARBA00022729"/>
    </source>
</evidence>
<protein>
    <recommendedName>
        <fullName evidence="3">acid phosphatase</fullName>
        <ecNumber evidence="3">3.1.3.2</ecNumber>
    </recommendedName>
</protein>
<dbReference type="EMBL" id="JARQZJ010000005">
    <property type="protein sequence ID" value="KAK9871073.1"/>
    <property type="molecule type" value="Genomic_DNA"/>
</dbReference>
<dbReference type="EC" id="3.1.3.2" evidence="3"/>
<evidence type="ECO:0000256" key="8">
    <source>
        <dbReference type="SAM" id="SignalP"/>
    </source>
</evidence>
<evidence type="ECO:0000313" key="9">
    <source>
        <dbReference type="EMBL" id="KAK9871073.1"/>
    </source>
</evidence>
<keyword evidence="6" id="KW-1015">Disulfide bond</keyword>
<dbReference type="InterPro" id="IPR033379">
    <property type="entry name" value="Acid_Pase_AS"/>
</dbReference>
<comment type="similarity">
    <text evidence="2">Belongs to the histidine acid phosphatase family.</text>
</comment>
<dbReference type="PROSITE" id="PS00616">
    <property type="entry name" value="HIS_ACID_PHOSPHAT_1"/>
    <property type="match status" value="1"/>
</dbReference>
<dbReference type="SUPFAM" id="SSF53254">
    <property type="entry name" value="Phosphoglycerate mutase-like"/>
    <property type="match status" value="1"/>
</dbReference>
<dbReference type="PANTHER" id="PTHR11567:SF211">
    <property type="entry name" value="PROSTATIC ACID PHOSPHATASE"/>
    <property type="match status" value="1"/>
</dbReference>
<dbReference type="InterPro" id="IPR029033">
    <property type="entry name" value="His_PPase_superfam"/>
</dbReference>
<keyword evidence="10" id="KW-1185">Reference proteome</keyword>
<dbReference type="InterPro" id="IPR050645">
    <property type="entry name" value="Histidine_acid_phosphatase"/>
</dbReference>